<feature type="compositionally biased region" description="Polar residues" evidence="2">
    <location>
        <begin position="342"/>
        <end position="356"/>
    </location>
</feature>
<keyword evidence="3" id="KW-1185">Reference proteome</keyword>
<dbReference type="PANTHER" id="PTHR15736">
    <property type="entry name" value="PROTEIN FAM131B-RELATED"/>
    <property type="match status" value="1"/>
</dbReference>
<reference evidence="4" key="1">
    <citation type="submission" date="2025-08" db="UniProtKB">
        <authorList>
            <consortium name="RefSeq"/>
        </authorList>
    </citation>
    <scope>IDENTIFICATION</scope>
</reference>
<name>A0ABM0J2P7_ECHTE</name>
<feature type="region of interest" description="Disordered" evidence="2">
    <location>
        <begin position="312"/>
        <end position="368"/>
    </location>
</feature>
<protein>
    <submittedName>
        <fullName evidence="4">Protein FAM131A isoform X1</fullName>
    </submittedName>
</protein>
<dbReference type="InterPro" id="IPR026782">
    <property type="entry name" value="FAM131"/>
</dbReference>
<feature type="compositionally biased region" description="Acidic residues" evidence="2">
    <location>
        <begin position="359"/>
        <end position="368"/>
    </location>
</feature>
<organism evidence="3 4">
    <name type="scientific">Echinops telfairi</name>
    <name type="common">Lesser hedgehog tenrec</name>
    <dbReference type="NCBI Taxonomy" id="9371"/>
    <lineage>
        <taxon>Eukaryota</taxon>
        <taxon>Metazoa</taxon>
        <taxon>Chordata</taxon>
        <taxon>Craniata</taxon>
        <taxon>Vertebrata</taxon>
        <taxon>Euteleostomi</taxon>
        <taxon>Mammalia</taxon>
        <taxon>Eutheria</taxon>
        <taxon>Afrotheria</taxon>
        <taxon>Tenrecidae</taxon>
        <taxon>Tenrecinae</taxon>
        <taxon>Echinops</taxon>
    </lineage>
</organism>
<evidence type="ECO:0000313" key="4">
    <source>
        <dbReference type="RefSeq" id="XP_004713490.1"/>
    </source>
</evidence>
<sequence length="368" mass="39636">MPMISVLGKMFVWQRDGPGGRWTCQTNRRAALDPAWAVEWIELPRGLSLTSLGSARTLRGWSRSSRPSSSSVDSQDLSEVNVGDTVAMLPKPRRALTIQEIAALARSSLHGISQVVKDHVTKPTAMAQGRVAHLIEWKGWSKPSDSPAALESAFSSYSDLTEGEQEARFAAGVAEQFAIAEAKLRAWSSVDGEDSTDESYDEDFPGGTDTDISGQLPLGPHLQDLFCGRRFSRPMRQGSVEPESDCSQTVSPDTLCSSLCSLEDGLLGSPARLASQLLGEELLLAKLPSSRESAFGSLGPLEAQDSLYDSPLTEPCLSPAEEEPPAPYADCQPLCPMPVGSWEQQRQASDVASSGVVSLEEEAEPEEQ</sequence>
<dbReference type="Proteomes" id="UP000694863">
    <property type="component" value="Unplaced"/>
</dbReference>
<comment type="similarity">
    <text evidence="1">Belongs to the FAM131 family.</text>
</comment>
<proteinExistence type="inferred from homology"/>
<evidence type="ECO:0000256" key="2">
    <source>
        <dbReference type="SAM" id="MobiDB-lite"/>
    </source>
</evidence>
<gene>
    <name evidence="4" type="primary">FAM131A</name>
</gene>
<evidence type="ECO:0000256" key="1">
    <source>
        <dbReference type="ARBA" id="ARBA00010635"/>
    </source>
</evidence>
<dbReference type="PANTHER" id="PTHR15736:SF4">
    <property type="entry name" value="PROTEIN FAM131A"/>
    <property type="match status" value="1"/>
</dbReference>
<dbReference type="Pfam" id="PF15010">
    <property type="entry name" value="FAM131"/>
    <property type="match status" value="1"/>
</dbReference>
<dbReference type="RefSeq" id="XP_004713490.1">
    <property type="nucleotide sequence ID" value="XM_004713433.2"/>
</dbReference>
<evidence type="ECO:0000313" key="3">
    <source>
        <dbReference type="Proteomes" id="UP000694863"/>
    </source>
</evidence>
<dbReference type="GeneID" id="101655805"/>
<accession>A0ABM0J2P7</accession>